<dbReference type="InParanoid" id="A0A6I9RJQ1"/>
<feature type="coiled-coil region" evidence="1">
    <location>
        <begin position="224"/>
        <end position="326"/>
    </location>
</feature>
<dbReference type="KEGG" id="egu:105049521"/>
<keyword evidence="1" id="KW-0175">Coiled coil</keyword>
<dbReference type="PANTHER" id="PTHR38394">
    <property type="entry name" value="NEUROFILAMENT LIGHT PROTEIN"/>
    <property type="match status" value="1"/>
</dbReference>
<dbReference type="PANTHER" id="PTHR38394:SF1">
    <property type="entry name" value="NEUROFILAMENT LIGHT PROTEIN"/>
    <property type="match status" value="1"/>
</dbReference>
<feature type="region of interest" description="Disordered" evidence="2">
    <location>
        <begin position="1"/>
        <end position="204"/>
    </location>
</feature>
<gene>
    <name evidence="5" type="primary">LOC105049521</name>
</gene>
<dbReference type="Proteomes" id="UP000504607">
    <property type="component" value="Chromosome 8"/>
</dbReference>
<evidence type="ECO:0000256" key="2">
    <source>
        <dbReference type="SAM" id="MobiDB-lite"/>
    </source>
</evidence>
<dbReference type="RefSeq" id="XP_010927486.1">
    <property type="nucleotide sequence ID" value="XM_010929184.3"/>
</dbReference>
<feature type="coiled-coil region" evidence="1">
    <location>
        <begin position="618"/>
        <end position="666"/>
    </location>
</feature>
<proteinExistence type="predicted"/>
<keyword evidence="4" id="KW-1185">Reference proteome</keyword>
<feature type="compositionally biased region" description="Basic and acidic residues" evidence="2">
    <location>
        <begin position="188"/>
        <end position="197"/>
    </location>
</feature>
<name>A0A6I9RJQ1_ELAGV</name>
<evidence type="ECO:0000313" key="4">
    <source>
        <dbReference type="Proteomes" id="UP000504607"/>
    </source>
</evidence>
<protein>
    <submittedName>
        <fullName evidence="5">LOW QUALITY PROTEIN: restin homolog</fullName>
    </submittedName>
</protein>
<evidence type="ECO:0000256" key="1">
    <source>
        <dbReference type="SAM" id="Coils"/>
    </source>
</evidence>
<evidence type="ECO:0000313" key="5">
    <source>
        <dbReference type="RefSeq" id="XP_010927486.1"/>
    </source>
</evidence>
<feature type="compositionally biased region" description="Pro residues" evidence="2">
    <location>
        <begin position="27"/>
        <end position="52"/>
    </location>
</feature>
<evidence type="ECO:0000259" key="3">
    <source>
        <dbReference type="PROSITE" id="PS50151"/>
    </source>
</evidence>
<dbReference type="PROSITE" id="PS50151">
    <property type="entry name" value="UVR"/>
    <property type="match status" value="1"/>
</dbReference>
<dbReference type="GeneID" id="105049521"/>
<feature type="compositionally biased region" description="Pro residues" evidence="2">
    <location>
        <begin position="71"/>
        <end position="81"/>
    </location>
</feature>
<feature type="compositionally biased region" description="Pro residues" evidence="2">
    <location>
        <begin position="118"/>
        <end position="128"/>
    </location>
</feature>
<reference evidence="5" key="1">
    <citation type="submission" date="2025-08" db="UniProtKB">
        <authorList>
            <consortium name="RefSeq"/>
        </authorList>
    </citation>
    <scope>IDENTIFICATION</scope>
</reference>
<dbReference type="OrthoDB" id="1301563at2759"/>
<dbReference type="InterPro" id="IPR001943">
    <property type="entry name" value="UVR_dom"/>
</dbReference>
<feature type="compositionally biased region" description="Basic and acidic residues" evidence="2">
    <location>
        <begin position="157"/>
        <end position="179"/>
    </location>
</feature>
<feature type="compositionally biased region" description="Low complexity" evidence="2">
    <location>
        <begin position="129"/>
        <end position="146"/>
    </location>
</feature>
<accession>A0A6I9RJQ1</accession>
<organism evidence="4 5">
    <name type="scientific">Elaeis guineensis var. tenera</name>
    <name type="common">Oil palm</name>
    <dbReference type="NCBI Taxonomy" id="51953"/>
    <lineage>
        <taxon>Eukaryota</taxon>
        <taxon>Viridiplantae</taxon>
        <taxon>Streptophyta</taxon>
        <taxon>Embryophyta</taxon>
        <taxon>Tracheophyta</taxon>
        <taxon>Spermatophyta</taxon>
        <taxon>Magnoliopsida</taxon>
        <taxon>Liliopsida</taxon>
        <taxon>Arecaceae</taxon>
        <taxon>Arecoideae</taxon>
        <taxon>Cocoseae</taxon>
        <taxon>Elaeidinae</taxon>
        <taxon>Elaeis</taxon>
    </lineage>
</organism>
<dbReference type="AlphaFoldDB" id="A0A6I9RJQ1"/>
<sequence length="768" mass="84911">MASEFGGGDDSNVSLFEGMVLFSPSDLSPPPEPSPSPPPQAVSPPPPPPPSHSQPLDEDLFSDLTLQTPQPLSPDPPPTAPAPADSHPLHPPPSRQISRKKKRAVRIGYARDAAAAPDDPPSPLPGPLPFSAGEPAVIAATPSPAELSPPSPLEIDSCQHHAIPELPDQSRGESDDKSSDSILEEDKDQDKDLRSVEEEIVPSADWASTKDDALGIEEKLELVRARISKKLDLLRQKLASVAAERKELVRRRRKAAESVNFASERYRELEKELEEACEAEDFERAERVSESLVAVEKEKDELLIRLREVEMECDSVESKMQEMLESQIVAEEEGAVLLEQFAKDAADSAALVLKNAEDTSSKKLEEWQSLMESLEIKKLEVEIESCLTSEARLGLEHAIDSLVEDDKKEKEMLKRKGDILAKELDELLTLVRLKEAEIAENNSQIQEVESRISNVVTEFHETQSSIDSKHDNLQATLLKVESESEALLVKKKEIDEFMYLAEQKRLKLIELASVSAGEAKTCLDLVGLRKSLASSFLKSREDKARLAKTEEKILEDIQILKQQISGSRTTLQELSSSRASIEEDIVSFKQRIGFIDKRGPELEAEKKVAAAARNFKEAGRIAAEAKTLNIEKEDLQNRMEKAVSELEKLEKEIKCILDQIQESEVLISQKEKEAAMTSFKRLQLVAAAARAERAAALEMGDEEEGDILLKEAESAECKTRELQEAYDLKSDNNEKTLDQFVSIASIANLAGQHLTEMASSLKLPVASG</sequence>
<feature type="domain" description="UVR" evidence="3">
    <location>
        <begin position="263"/>
        <end position="298"/>
    </location>
</feature>